<feature type="region of interest" description="Disordered" evidence="3">
    <location>
        <begin position="24"/>
        <end position="43"/>
    </location>
</feature>
<dbReference type="PANTHER" id="PTHR23422">
    <property type="entry name" value="DIPEPTIDYL PEPTIDASE III-RELATED"/>
    <property type="match status" value="1"/>
</dbReference>
<protein>
    <submittedName>
        <fullName evidence="5">Zn-dependent hydrolase</fullName>
    </submittedName>
</protein>
<dbReference type="Gene3D" id="3.30.540.30">
    <property type="match status" value="1"/>
</dbReference>
<accession>A0A2A8CYQ7</accession>
<evidence type="ECO:0000256" key="2">
    <source>
        <dbReference type="ARBA" id="ARBA00022801"/>
    </source>
</evidence>
<keyword evidence="1" id="KW-0479">Metal-binding</keyword>
<dbReference type="Pfam" id="PF03571">
    <property type="entry name" value="Peptidase_M49"/>
    <property type="match status" value="1"/>
</dbReference>
<dbReference type="AlphaFoldDB" id="A0A2A8CYQ7"/>
<feature type="chain" id="PRO_5012653732" evidence="4">
    <location>
        <begin position="19"/>
        <end position="566"/>
    </location>
</feature>
<feature type="compositionally biased region" description="Acidic residues" evidence="3">
    <location>
        <begin position="24"/>
        <end position="33"/>
    </location>
</feature>
<keyword evidence="2 5" id="KW-0378">Hydrolase</keyword>
<evidence type="ECO:0000256" key="4">
    <source>
        <dbReference type="SAM" id="SignalP"/>
    </source>
</evidence>
<dbReference type="GO" id="GO:0005737">
    <property type="term" value="C:cytoplasm"/>
    <property type="evidence" value="ECO:0007669"/>
    <property type="project" value="TreeGrafter"/>
</dbReference>
<evidence type="ECO:0000256" key="3">
    <source>
        <dbReference type="SAM" id="MobiDB-lite"/>
    </source>
</evidence>
<proteinExistence type="predicted"/>
<comment type="caution">
    <text evidence="5">The sequence shown here is derived from an EMBL/GenBank/DDBJ whole genome shotgun (WGS) entry which is preliminary data.</text>
</comment>
<gene>
    <name evidence="5" type="ORF">CRI94_06630</name>
</gene>
<keyword evidence="6" id="KW-1185">Reference proteome</keyword>
<evidence type="ECO:0000313" key="6">
    <source>
        <dbReference type="Proteomes" id="UP000220102"/>
    </source>
</evidence>
<reference evidence="5 6" key="1">
    <citation type="submission" date="2017-10" db="EMBL/GenBank/DDBJ databases">
        <title>Draft genome of Longibacter Salinarum.</title>
        <authorList>
            <person name="Goh K.M."/>
            <person name="Shamsir M.S."/>
            <person name="Lim S.W."/>
        </authorList>
    </citation>
    <scope>NUCLEOTIDE SEQUENCE [LARGE SCALE GENOMIC DNA]</scope>
    <source>
        <strain evidence="5 6">KCTC 52045</strain>
    </source>
</reference>
<keyword evidence="4" id="KW-0732">Signal</keyword>
<evidence type="ECO:0000256" key="1">
    <source>
        <dbReference type="ARBA" id="ARBA00022723"/>
    </source>
</evidence>
<organism evidence="5 6">
    <name type="scientific">Longibacter salinarum</name>
    <dbReference type="NCBI Taxonomy" id="1850348"/>
    <lineage>
        <taxon>Bacteria</taxon>
        <taxon>Pseudomonadati</taxon>
        <taxon>Rhodothermota</taxon>
        <taxon>Rhodothermia</taxon>
        <taxon>Rhodothermales</taxon>
        <taxon>Salisaetaceae</taxon>
        <taxon>Longibacter</taxon>
    </lineage>
</organism>
<evidence type="ECO:0000313" key="5">
    <source>
        <dbReference type="EMBL" id="PEN13744.1"/>
    </source>
</evidence>
<sequence length="566" mass="63156">MRLRYLLSLLFIPLIVLTGCETSDNTDESDAATDDATQNVSPSNLTAKYKQVPLEADLTNLSENQQRMIPLFIEAAQAMDEVFWEQAYGNRDSLLSTIDNADLRSFVEINYGPWDRLNGNQPFIQGVGPKPAGANFYPSEATRSEIEAAAESNPEILGLYTMVRRGENDSLRAIPYHEFFAAEMEQAALRLQDAAELAEDEGFARYLRLRADALTSGEYQESDMAWMDMKTNELDVVIGPIETYEDQMFGAKAAAETFVLAKDMEWSKRLDRYAELLPMLQRGLPVPEAYKKDTPGRNSDLGAYDVLYVSGDANAGAKTIAINLPNDEEVQQQKGSRRLQLKNAMRAKYDAILVPISETLIAEEQRQHISFDAFFSNTMFHEVAHGLGIKTVINAPDQTVREALKDQASPLEEGKADVLGLYMVRKLEQEGEIDTALMDNYVTFLAGIFRSIRFGTSSAHGTANLVRFNYFREHGAFTRDEETGTYTVNRDSMEAAVNSLSEKILRLQGDGDYEAVASFTEKYAQRPDFLDEDLQRVEDAGIPTDITYEQGPSLLDGVSENVSAAQ</sequence>
<feature type="signal peptide" evidence="4">
    <location>
        <begin position="1"/>
        <end position="18"/>
    </location>
</feature>
<dbReference type="Proteomes" id="UP000220102">
    <property type="component" value="Unassembled WGS sequence"/>
</dbReference>
<dbReference type="PROSITE" id="PS51257">
    <property type="entry name" value="PROKAR_LIPOPROTEIN"/>
    <property type="match status" value="1"/>
</dbReference>
<name>A0A2A8CYQ7_9BACT</name>
<dbReference type="OrthoDB" id="9812747at2"/>
<dbReference type="GO" id="GO:0008239">
    <property type="term" value="F:dipeptidyl-peptidase activity"/>
    <property type="evidence" value="ECO:0007669"/>
    <property type="project" value="TreeGrafter"/>
</dbReference>
<dbReference type="GO" id="GO:0046872">
    <property type="term" value="F:metal ion binding"/>
    <property type="evidence" value="ECO:0007669"/>
    <property type="project" value="UniProtKB-KW"/>
</dbReference>
<dbReference type="EMBL" id="PDEQ01000003">
    <property type="protein sequence ID" value="PEN13744.1"/>
    <property type="molecule type" value="Genomic_DNA"/>
</dbReference>
<dbReference type="PANTHER" id="PTHR23422:SF9">
    <property type="entry name" value="ZN-DEPENDENT HYDROLASE"/>
    <property type="match status" value="1"/>
</dbReference>
<dbReference type="InterPro" id="IPR039461">
    <property type="entry name" value="Peptidase_M49"/>
</dbReference>
<dbReference type="RefSeq" id="WP_098074907.1">
    <property type="nucleotide sequence ID" value="NZ_PDEQ01000003.1"/>
</dbReference>
<feature type="region of interest" description="Disordered" evidence="3">
    <location>
        <begin position="545"/>
        <end position="566"/>
    </location>
</feature>